<dbReference type="PANTHER" id="PTHR10993:SF7">
    <property type="entry name" value="LIPOYLTRANSFERASE 2, MITOCHONDRIAL-RELATED"/>
    <property type="match status" value="1"/>
</dbReference>
<evidence type="ECO:0000256" key="3">
    <source>
        <dbReference type="ARBA" id="ARBA00023315"/>
    </source>
</evidence>
<dbReference type="PANTHER" id="PTHR10993">
    <property type="entry name" value="OCTANOYLTRANSFERASE"/>
    <property type="match status" value="1"/>
</dbReference>
<keyword evidence="3 5" id="KW-0012">Acyltransferase</keyword>
<reference evidence="12" key="1">
    <citation type="submission" date="2016-11" db="EMBL/GenBank/DDBJ databases">
        <authorList>
            <person name="Jaros S."/>
            <person name="Januszkiewicz K."/>
            <person name="Wedrychowicz H."/>
        </authorList>
    </citation>
    <scope>NUCLEOTIDE SEQUENCE [LARGE SCALE GENOMIC DNA]</scope>
    <source>
        <strain evidence="12">DSM 7057</strain>
    </source>
</reference>
<evidence type="ECO:0000313" key="12">
    <source>
        <dbReference type="Proteomes" id="UP000182680"/>
    </source>
</evidence>
<feature type="active site" description="Acyl-thioester intermediate" evidence="5 7">
    <location>
        <position position="170"/>
    </location>
</feature>
<comment type="pathway">
    <text evidence="1 5 6">Protein modification; protein lipoylation via endogenous pathway; protein N(6)-(lipoyl)lysine from octanoyl-[acyl-carrier-protein]: step 1/2.</text>
</comment>
<feature type="binding site" evidence="5 8">
    <location>
        <begin position="152"/>
        <end position="154"/>
    </location>
    <ligand>
        <name>substrate</name>
    </ligand>
</feature>
<dbReference type="Proteomes" id="UP000182680">
    <property type="component" value="Unassembled WGS sequence"/>
</dbReference>
<dbReference type="InterPro" id="IPR000544">
    <property type="entry name" value="Octanoyltransferase"/>
</dbReference>
<dbReference type="PROSITE" id="PS01313">
    <property type="entry name" value="LIPB"/>
    <property type="match status" value="1"/>
</dbReference>
<dbReference type="CDD" id="cd16444">
    <property type="entry name" value="LipB"/>
    <property type="match status" value="1"/>
</dbReference>
<evidence type="ECO:0000259" key="10">
    <source>
        <dbReference type="PROSITE" id="PS51733"/>
    </source>
</evidence>
<dbReference type="NCBIfam" id="TIGR00214">
    <property type="entry name" value="lipB"/>
    <property type="match status" value="1"/>
</dbReference>
<evidence type="ECO:0000256" key="7">
    <source>
        <dbReference type="PIRSR" id="PIRSR016262-1"/>
    </source>
</evidence>
<keyword evidence="2 5" id="KW-0808">Transferase</keyword>
<dbReference type="HAMAP" id="MF_00013">
    <property type="entry name" value="LipB"/>
    <property type="match status" value="1"/>
</dbReference>
<feature type="domain" description="BPL/LPL catalytic" evidence="10">
    <location>
        <begin position="27"/>
        <end position="210"/>
    </location>
</feature>
<comment type="miscellaneous">
    <text evidence="5">In the reaction, the free carboxyl group of octanoic acid is attached via an amide linkage to the epsilon-amino group of a specific lysine residue of lipoyl domains of lipoate-dependent enzymes.</text>
</comment>
<evidence type="ECO:0000256" key="4">
    <source>
        <dbReference type="ARBA" id="ARBA00024732"/>
    </source>
</evidence>
<feature type="site" description="Lowers pKa of active site Cys" evidence="5 9">
    <location>
        <position position="136"/>
    </location>
</feature>
<evidence type="ECO:0000256" key="9">
    <source>
        <dbReference type="PIRSR" id="PIRSR016262-3"/>
    </source>
</evidence>
<dbReference type="GO" id="GO:0009249">
    <property type="term" value="P:protein lipoylation"/>
    <property type="evidence" value="ECO:0007669"/>
    <property type="project" value="InterPro"/>
</dbReference>
<feature type="binding site" evidence="5 8">
    <location>
        <begin position="139"/>
        <end position="141"/>
    </location>
    <ligand>
        <name>substrate</name>
    </ligand>
</feature>
<dbReference type="Pfam" id="PF21948">
    <property type="entry name" value="LplA-B_cat"/>
    <property type="match status" value="1"/>
</dbReference>
<dbReference type="InterPro" id="IPR045864">
    <property type="entry name" value="aa-tRNA-synth_II/BPL/LPL"/>
</dbReference>
<dbReference type="InterPro" id="IPR004143">
    <property type="entry name" value="BPL_LPL_catalytic"/>
</dbReference>
<feature type="binding site" evidence="5 8">
    <location>
        <begin position="72"/>
        <end position="79"/>
    </location>
    <ligand>
        <name>substrate</name>
    </ligand>
</feature>
<evidence type="ECO:0000256" key="8">
    <source>
        <dbReference type="PIRSR" id="PIRSR016262-2"/>
    </source>
</evidence>
<dbReference type="InterPro" id="IPR020605">
    <property type="entry name" value="Octanoyltransferase_CS"/>
</dbReference>
<organism evidence="11 12">
    <name type="scientific">Desulfovibrio desulfuricans</name>
    <dbReference type="NCBI Taxonomy" id="876"/>
    <lineage>
        <taxon>Bacteria</taxon>
        <taxon>Pseudomonadati</taxon>
        <taxon>Thermodesulfobacteriota</taxon>
        <taxon>Desulfovibrionia</taxon>
        <taxon>Desulfovibrionales</taxon>
        <taxon>Desulfovibrionaceae</taxon>
        <taxon>Desulfovibrio</taxon>
    </lineage>
</organism>
<evidence type="ECO:0000256" key="2">
    <source>
        <dbReference type="ARBA" id="ARBA00022679"/>
    </source>
</evidence>
<evidence type="ECO:0000256" key="5">
    <source>
        <dbReference type="HAMAP-Rule" id="MF_00013"/>
    </source>
</evidence>
<dbReference type="Gene3D" id="3.30.930.10">
    <property type="entry name" value="Bira Bifunctional Protein, Domain 2"/>
    <property type="match status" value="1"/>
</dbReference>
<accession>A0AA94HQ42</accession>
<dbReference type="RefSeq" id="WP_072311091.1">
    <property type="nucleotide sequence ID" value="NZ_FPIW01000002.1"/>
</dbReference>
<proteinExistence type="inferred from homology"/>
<comment type="caution">
    <text evidence="11">The sequence shown here is derived from an EMBL/GenBank/DDBJ whole genome shotgun (WGS) entry which is preliminary data.</text>
</comment>
<dbReference type="PROSITE" id="PS51733">
    <property type="entry name" value="BPL_LPL_CATALYTIC"/>
    <property type="match status" value="1"/>
</dbReference>
<protein>
    <recommendedName>
        <fullName evidence="5 6">Octanoyltransferase</fullName>
        <ecNumber evidence="5 6">2.3.1.181</ecNumber>
    </recommendedName>
    <alternativeName>
        <fullName evidence="5">Lipoate-protein ligase B</fullName>
    </alternativeName>
    <alternativeName>
        <fullName evidence="5">Lipoyl/octanoyl transferase</fullName>
    </alternativeName>
    <alternativeName>
        <fullName evidence="5">Octanoyl-[acyl-carrier-protein]-protein N-octanoyltransferase</fullName>
    </alternativeName>
</protein>
<dbReference type="GO" id="GO:0005737">
    <property type="term" value="C:cytoplasm"/>
    <property type="evidence" value="ECO:0007669"/>
    <property type="project" value="UniProtKB-SubCell"/>
</dbReference>
<evidence type="ECO:0000256" key="6">
    <source>
        <dbReference type="PIRNR" id="PIRNR016262"/>
    </source>
</evidence>
<name>A0AA94HQ42_DESDE</name>
<keyword evidence="5" id="KW-0963">Cytoplasm</keyword>
<dbReference type="SUPFAM" id="SSF55681">
    <property type="entry name" value="Class II aaRS and biotin synthetases"/>
    <property type="match status" value="1"/>
</dbReference>
<dbReference type="EC" id="2.3.1.181" evidence="5 6"/>
<comment type="function">
    <text evidence="4 5 6">Catalyzes the transfer of endogenously produced octanoic acid from octanoyl-acyl-carrier-protein onto the lipoyl domains of lipoate-dependent enzymes. Lipoyl-ACP can also act as a substrate although octanoyl-ACP is likely to be the physiological substrate.</text>
</comment>
<sequence length="237" mass="25712">MLAFDLGRTGYEDAFTLQKQVQAMVQSGGDDILLLLEHPPTVSIGKNSGAENVPPHLQDMWNGHVDIVHSTRGGNVTCHFPGQLVAYPVISLKKRSGGIRAYVHDLEEAAIRMLARFGVTAARRQGFPGVWTGERKIASLGIAVSRYVTMHGMALNVAEDLSLFNIISPCGLEGVAATSIARETAGPVPDMPAVKTAFLEEFYHIFQPAGDHAQPLPTLRTAQDLMTLLQDAQRTEK</sequence>
<dbReference type="EMBL" id="FPIW01000002">
    <property type="protein sequence ID" value="SFW13187.1"/>
    <property type="molecule type" value="Genomic_DNA"/>
</dbReference>
<dbReference type="PIRSF" id="PIRSF016262">
    <property type="entry name" value="LPLase"/>
    <property type="match status" value="1"/>
</dbReference>
<dbReference type="AlphaFoldDB" id="A0AA94HQ42"/>
<comment type="catalytic activity">
    <reaction evidence="5 6">
        <text>octanoyl-[ACP] + L-lysyl-[protein] = N(6)-octanoyl-L-lysyl-[protein] + holo-[ACP] + H(+)</text>
        <dbReference type="Rhea" id="RHEA:17665"/>
        <dbReference type="Rhea" id="RHEA-COMP:9636"/>
        <dbReference type="Rhea" id="RHEA-COMP:9685"/>
        <dbReference type="Rhea" id="RHEA-COMP:9752"/>
        <dbReference type="Rhea" id="RHEA-COMP:9928"/>
        <dbReference type="ChEBI" id="CHEBI:15378"/>
        <dbReference type="ChEBI" id="CHEBI:29969"/>
        <dbReference type="ChEBI" id="CHEBI:64479"/>
        <dbReference type="ChEBI" id="CHEBI:78463"/>
        <dbReference type="ChEBI" id="CHEBI:78809"/>
        <dbReference type="EC" id="2.3.1.181"/>
    </reaction>
</comment>
<comment type="similarity">
    <text evidence="5 6">Belongs to the LipB family.</text>
</comment>
<dbReference type="GO" id="GO:0033819">
    <property type="term" value="F:lipoyl(octanoyl) transferase activity"/>
    <property type="evidence" value="ECO:0007669"/>
    <property type="project" value="UniProtKB-EC"/>
</dbReference>
<evidence type="ECO:0000313" key="11">
    <source>
        <dbReference type="EMBL" id="SFW13187.1"/>
    </source>
</evidence>
<comment type="subcellular location">
    <subcellularLocation>
        <location evidence="5">Cytoplasm</location>
    </subcellularLocation>
</comment>
<gene>
    <name evidence="5" type="primary">lipB</name>
    <name evidence="11" type="ORF">SAMN02910291_00136</name>
</gene>
<evidence type="ECO:0000256" key="1">
    <source>
        <dbReference type="ARBA" id="ARBA00004821"/>
    </source>
</evidence>